<evidence type="ECO:0000259" key="8">
    <source>
        <dbReference type="PROSITE" id="PS50109"/>
    </source>
</evidence>
<evidence type="ECO:0000313" key="10">
    <source>
        <dbReference type="EMBL" id="WOX06543.1"/>
    </source>
</evidence>
<evidence type="ECO:0000256" key="5">
    <source>
        <dbReference type="ARBA" id="ARBA00022679"/>
    </source>
</evidence>
<dbReference type="PROSITE" id="PS50109">
    <property type="entry name" value="HIS_KIN"/>
    <property type="match status" value="1"/>
</dbReference>
<dbReference type="InterPro" id="IPR003660">
    <property type="entry name" value="HAMP_dom"/>
</dbReference>
<dbReference type="SMART" id="SM00091">
    <property type="entry name" value="PAS"/>
    <property type="match status" value="1"/>
</dbReference>
<dbReference type="PROSITE" id="PS50885">
    <property type="entry name" value="HAMP"/>
    <property type="match status" value="1"/>
</dbReference>
<evidence type="ECO:0000256" key="4">
    <source>
        <dbReference type="ARBA" id="ARBA00022553"/>
    </source>
</evidence>
<keyword evidence="7" id="KW-1133">Transmembrane helix</keyword>
<dbReference type="GO" id="GO:0007165">
    <property type="term" value="P:signal transduction"/>
    <property type="evidence" value="ECO:0007669"/>
    <property type="project" value="InterPro"/>
</dbReference>
<dbReference type="GO" id="GO:0005524">
    <property type="term" value="F:ATP binding"/>
    <property type="evidence" value="ECO:0007669"/>
    <property type="project" value="UniProtKB-KW"/>
</dbReference>
<keyword evidence="6" id="KW-0418">Kinase</keyword>
<evidence type="ECO:0000256" key="6">
    <source>
        <dbReference type="ARBA" id="ARBA00022777"/>
    </source>
</evidence>
<feature type="transmembrane region" description="Helical" evidence="7">
    <location>
        <begin position="15"/>
        <end position="35"/>
    </location>
</feature>
<evidence type="ECO:0000256" key="7">
    <source>
        <dbReference type="SAM" id="Phobius"/>
    </source>
</evidence>
<dbReference type="Pfam" id="PF02518">
    <property type="entry name" value="HATPase_c"/>
    <property type="match status" value="1"/>
</dbReference>
<dbReference type="GO" id="GO:0004673">
    <property type="term" value="F:protein histidine kinase activity"/>
    <property type="evidence" value="ECO:0007669"/>
    <property type="project" value="UniProtKB-EC"/>
</dbReference>
<dbReference type="GO" id="GO:0016020">
    <property type="term" value="C:membrane"/>
    <property type="evidence" value="ECO:0007669"/>
    <property type="project" value="UniProtKB-SubCell"/>
</dbReference>
<keyword evidence="5" id="KW-0808">Transferase</keyword>
<comment type="subcellular location">
    <subcellularLocation>
        <location evidence="2">Membrane</location>
    </subcellularLocation>
</comment>
<keyword evidence="11" id="KW-1185">Reference proteome</keyword>
<keyword evidence="7" id="KW-0812">Transmembrane</keyword>
<dbReference type="CDD" id="cd00075">
    <property type="entry name" value="HATPase"/>
    <property type="match status" value="1"/>
</dbReference>
<reference evidence="10 11" key="1">
    <citation type="submission" date="2023-10" db="EMBL/GenBank/DDBJ databases">
        <title>Description of Microbulbifer bruguierae sp. nov., isolated from the sediments of mangrove plant Bruguiera sexangula and comparative genomic analyses of the genus Microbulbifer.</title>
        <authorList>
            <person name="Long M."/>
        </authorList>
    </citation>
    <scope>NUCLEOTIDE SEQUENCE [LARGE SCALE GENOMIC DNA]</scope>
    <source>
        <strain evidence="10 11">SPO729</strain>
    </source>
</reference>
<feature type="domain" description="HAMP" evidence="9">
    <location>
        <begin position="64"/>
        <end position="116"/>
    </location>
</feature>
<dbReference type="PANTHER" id="PTHR43065">
    <property type="entry name" value="SENSOR HISTIDINE KINASE"/>
    <property type="match status" value="1"/>
</dbReference>
<dbReference type="RefSeq" id="WP_318954996.1">
    <property type="nucleotide sequence ID" value="NZ_CP137555.1"/>
</dbReference>
<evidence type="ECO:0000256" key="3">
    <source>
        <dbReference type="ARBA" id="ARBA00012438"/>
    </source>
</evidence>
<proteinExistence type="predicted"/>
<dbReference type="PANTHER" id="PTHR43065:SF51">
    <property type="entry name" value="HISTIDINE KINASE"/>
    <property type="match status" value="1"/>
</dbReference>
<organism evidence="10 11">
    <name type="scientific">Microbulbifer pacificus</name>
    <dbReference type="NCBI Taxonomy" id="407164"/>
    <lineage>
        <taxon>Bacteria</taxon>
        <taxon>Pseudomonadati</taxon>
        <taxon>Pseudomonadota</taxon>
        <taxon>Gammaproteobacteria</taxon>
        <taxon>Cellvibrionales</taxon>
        <taxon>Microbulbiferaceae</taxon>
        <taxon>Microbulbifer</taxon>
    </lineage>
</organism>
<dbReference type="InterPro" id="IPR000014">
    <property type="entry name" value="PAS"/>
</dbReference>
<protein>
    <recommendedName>
        <fullName evidence="3">histidine kinase</fullName>
        <ecNumber evidence="3">2.7.13.3</ecNumber>
    </recommendedName>
</protein>
<gene>
    <name evidence="10" type="ORF">R5R33_05265</name>
</gene>
<keyword evidence="10" id="KW-0547">Nucleotide-binding</keyword>
<dbReference type="KEGG" id="mpaf:R5R33_05265"/>
<dbReference type="EMBL" id="CP137555">
    <property type="protein sequence ID" value="WOX06543.1"/>
    <property type="molecule type" value="Genomic_DNA"/>
</dbReference>
<keyword evidence="10" id="KW-0067">ATP-binding</keyword>
<evidence type="ECO:0000256" key="2">
    <source>
        <dbReference type="ARBA" id="ARBA00004370"/>
    </source>
</evidence>
<sequence>MPRIARSRVSLEGKLFATVLIAVALGTGIPFGLLTLGAEPALAWSAGLLFALILAFALLRPLTRNLNRALQSLEGGLLNFRDGDFSISLALNRNDQLGHLARLYNEVGEILRRERAHIHQRELLLDTVIQSSPLALLLVDQGEHIIYANTSARHLLHGGKALQGHLLQQVFPHCPPEIAQAIEQQREGLISYLDGESSQTLHISNSTFVLNSQRHRLILLREMTRELTRAEVQVWKKVIRLISHELNNSLAPISSMAHSGKLLSEKMLPDNLHAQQLAGVFDVIADRCRHLTEFTQGYARFAKLPAPACEEVAWSRLVARLQPLQPFTLQGELPSRPGYFDAAQIEQALLNLLKNAAESGSEQKDITLRIETDAHGQLLTVADRGAGMSDRVLQQALLPFYSTKPQGVGLGLALCREIADAHGGQIRLHNRSDGGLQVSIWLPWSPKV</sequence>
<dbReference type="InterPro" id="IPR004358">
    <property type="entry name" value="Sig_transdc_His_kin-like_C"/>
</dbReference>
<dbReference type="Proteomes" id="UP001302477">
    <property type="component" value="Chromosome"/>
</dbReference>
<evidence type="ECO:0000259" key="9">
    <source>
        <dbReference type="PROSITE" id="PS50885"/>
    </source>
</evidence>
<evidence type="ECO:0000256" key="1">
    <source>
        <dbReference type="ARBA" id="ARBA00000085"/>
    </source>
</evidence>
<dbReference type="PRINTS" id="PR00344">
    <property type="entry name" value="BCTRLSENSOR"/>
</dbReference>
<keyword evidence="4" id="KW-0597">Phosphoprotein</keyword>
<feature type="domain" description="Histidine kinase" evidence="8">
    <location>
        <begin position="241"/>
        <end position="446"/>
    </location>
</feature>
<dbReference type="InterPro" id="IPR036890">
    <property type="entry name" value="HATPase_C_sf"/>
</dbReference>
<dbReference type="AlphaFoldDB" id="A0AAU0N243"/>
<comment type="catalytic activity">
    <reaction evidence="1">
        <text>ATP + protein L-histidine = ADP + protein N-phospho-L-histidine.</text>
        <dbReference type="EC" id="2.7.13.3"/>
    </reaction>
</comment>
<accession>A0AAU0N243</accession>
<dbReference type="SUPFAM" id="SSF55874">
    <property type="entry name" value="ATPase domain of HSP90 chaperone/DNA topoisomerase II/histidine kinase"/>
    <property type="match status" value="1"/>
</dbReference>
<dbReference type="SMART" id="SM00387">
    <property type="entry name" value="HATPase_c"/>
    <property type="match status" value="1"/>
</dbReference>
<dbReference type="Gene3D" id="3.30.450.20">
    <property type="entry name" value="PAS domain"/>
    <property type="match status" value="1"/>
</dbReference>
<dbReference type="Gene3D" id="3.30.565.10">
    <property type="entry name" value="Histidine kinase-like ATPase, C-terminal domain"/>
    <property type="match status" value="1"/>
</dbReference>
<dbReference type="InterPro" id="IPR005467">
    <property type="entry name" value="His_kinase_dom"/>
</dbReference>
<name>A0AAU0N243_9GAMM</name>
<dbReference type="Pfam" id="PF13188">
    <property type="entry name" value="PAS_8"/>
    <property type="match status" value="1"/>
</dbReference>
<evidence type="ECO:0000313" key="11">
    <source>
        <dbReference type="Proteomes" id="UP001302477"/>
    </source>
</evidence>
<keyword evidence="7" id="KW-0472">Membrane</keyword>
<feature type="transmembrane region" description="Helical" evidence="7">
    <location>
        <begin position="41"/>
        <end position="59"/>
    </location>
</feature>
<dbReference type="EC" id="2.7.13.3" evidence="3"/>
<dbReference type="InterPro" id="IPR003594">
    <property type="entry name" value="HATPase_dom"/>
</dbReference>